<dbReference type="PRINTS" id="PR00313">
    <property type="entry name" value="CABNDNGRPT"/>
</dbReference>
<evidence type="ECO:0000256" key="1">
    <source>
        <dbReference type="ARBA" id="ARBA00004613"/>
    </source>
</evidence>
<evidence type="ECO:0000256" key="3">
    <source>
        <dbReference type="SAM" id="MobiDB-lite"/>
    </source>
</evidence>
<dbReference type="InterPro" id="IPR018511">
    <property type="entry name" value="Hemolysin-typ_Ca-bd_CS"/>
</dbReference>
<dbReference type="Pfam" id="PF00353">
    <property type="entry name" value="HemolysinCabind"/>
    <property type="match status" value="6"/>
</dbReference>
<keyword evidence="2" id="KW-0964">Secreted</keyword>
<dbReference type="RefSeq" id="WP_281271207.1">
    <property type="nucleotide sequence ID" value="NZ_QGDJ01000001.1"/>
</dbReference>
<dbReference type="InterPro" id="IPR001343">
    <property type="entry name" value="Hemolysn_Ca-bd"/>
</dbReference>
<dbReference type="GO" id="GO:0005576">
    <property type="term" value="C:extracellular region"/>
    <property type="evidence" value="ECO:0007669"/>
    <property type="project" value="UniProtKB-SubCell"/>
</dbReference>
<name>A0A2Y9A0Y0_9RHOB</name>
<reference evidence="5 7" key="1">
    <citation type="submission" date="2016-10" db="EMBL/GenBank/DDBJ databases">
        <authorList>
            <person name="Cai Z."/>
        </authorList>
    </citation>
    <scope>NUCLEOTIDE SEQUENCE [LARGE SCALE GENOMIC DNA]</scope>
    <source>
        <strain evidence="5 7">DSM 25227</strain>
    </source>
</reference>
<evidence type="ECO:0000313" key="6">
    <source>
        <dbReference type="Proteomes" id="UP000245839"/>
    </source>
</evidence>
<dbReference type="GO" id="GO:0005509">
    <property type="term" value="F:calcium ion binding"/>
    <property type="evidence" value="ECO:0007669"/>
    <property type="project" value="InterPro"/>
</dbReference>
<keyword evidence="6" id="KW-1185">Reference proteome</keyword>
<evidence type="ECO:0000313" key="4">
    <source>
        <dbReference type="EMBL" id="PWJ21822.1"/>
    </source>
</evidence>
<dbReference type="SUPFAM" id="SSF51120">
    <property type="entry name" value="beta-Roll"/>
    <property type="match status" value="4"/>
</dbReference>
<gene>
    <name evidence="4" type="ORF">BCF38_101230</name>
    <name evidence="5" type="ORF">SAMN05421539_101230</name>
</gene>
<reference evidence="4 6" key="2">
    <citation type="submission" date="2018-03" db="EMBL/GenBank/DDBJ databases">
        <title>Genomic Encyclopedia of Archaeal and Bacterial Type Strains, Phase II (KMG-II): from individual species to whole genera.</title>
        <authorList>
            <person name="Goeker M."/>
        </authorList>
    </citation>
    <scope>NUCLEOTIDE SEQUENCE [LARGE SCALE GENOMIC DNA]</scope>
    <source>
        <strain evidence="4 6">DSM 25227</strain>
    </source>
</reference>
<dbReference type="Proteomes" id="UP000245839">
    <property type="component" value="Unassembled WGS sequence"/>
</dbReference>
<accession>A0A2Y9A0Y0</accession>
<dbReference type="PROSITE" id="PS00330">
    <property type="entry name" value="HEMOLYSIN_CALCIUM"/>
    <property type="match status" value="1"/>
</dbReference>
<sequence length="859" mass="90794">MADIFGTETDDRGATQLTGTAQDDLIQGFAGNDELFGLDGNDTLEGGPGNDTLVPGPTEEFGNQRIRPGTGSDRIDLTGSNAFIDIGYFDHPTALTVVLDEPGDFGRVTDGAGDIDTYVDLGRQIRENGIYFATSNFDDDITVTSADRNSYVHIDPEGGNDRITVTGGEGTVRLEFRANGNPGDAGVTIDLATGVVTSPNGDEDIILIEAPQRRLQIQTGHENDSITGSATEDEQYIWRGGNDTIDGVAGFDMLRMDDRRVSDVDIDLADRTATARYEGQAFQISLDNIDGIAGSNDDGDELRGDDGENYIEGRDGNDTIEGRDGDDDLRGDNGNDLIDGGGGENRLRGGEGNDTLISGPTNDDIDAGNGNDRIDLTAMVEGWGGFIQPGLGQDTLLGSQALWDAGEGHDLSYRPLGGVSGLIIEVGANGTGTARSGDGQVNDSFSFFHYFNGSQDDDRITSVDEADDTFRFEAFSGNGGNDTIIGGENGFDVLSYRDERFDNDNVQAVTVNFATGVAIDTFGDQDRFSGIEQVQGTFLADTFIGSNSQEIMWFRGYDGADTIQGAELVEEADGTLLGFETADYLDDAGDGGTAGVVVDLAAGTGRDGFGNVDTLIQVDAVRGTLQNDVMRGTETYNDLRGEAGDDLLEGRGGNDFMRGGDGNDTLDGGAGRDRMEGGTGDDIYIVDSARDSIFDEGGVDEIRTSVNFGIVEGIEQLTATGRGNIRLDGSERDETLVGNAGANILVGLGGADVMTGGRGADSFVLTARGGTDPNVLVTDWERGRDRLAIDDQLVGLGARGIAIRELGIDDFRTLRDSGSVGYNARNGELRLDIDGDGDRELVATLEGGARLGLDDILLF</sequence>
<dbReference type="EMBL" id="UETC01000001">
    <property type="protein sequence ID" value="SSA38100.1"/>
    <property type="molecule type" value="Genomic_DNA"/>
</dbReference>
<evidence type="ECO:0000313" key="7">
    <source>
        <dbReference type="Proteomes" id="UP000251571"/>
    </source>
</evidence>
<protein>
    <submittedName>
        <fullName evidence="4">Hemolysin type calcium-binding protein</fullName>
    </submittedName>
    <submittedName>
        <fullName evidence="5">Hemolysin-type calcium-binding repeat-containing protein</fullName>
    </submittedName>
</protein>
<dbReference type="InterPro" id="IPR011049">
    <property type="entry name" value="Serralysin-like_metalloprot_C"/>
</dbReference>
<dbReference type="PANTHER" id="PTHR38340:SF1">
    <property type="entry name" value="S-LAYER PROTEIN"/>
    <property type="match status" value="1"/>
</dbReference>
<feature type="region of interest" description="Disordered" evidence="3">
    <location>
        <begin position="651"/>
        <end position="678"/>
    </location>
</feature>
<dbReference type="InterPro" id="IPR050557">
    <property type="entry name" value="RTX_toxin/Mannuronan_C5-epim"/>
</dbReference>
<comment type="subcellular location">
    <subcellularLocation>
        <location evidence="1">Secreted</location>
    </subcellularLocation>
</comment>
<proteinExistence type="predicted"/>
<evidence type="ECO:0000256" key="2">
    <source>
        <dbReference type="ARBA" id="ARBA00022525"/>
    </source>
</evidence>
<dbReference type="PANTHER" id="PTHR38340">
    <property type="entry name" value="S-LAYER PROTEIN"/>
    <property type="match status" value="1"/>
</dbReference>
<dbReference type="Proteomes" id="UP000251571">
    <property type="component" value="Unassembled WGS sequence"/>
</dbReference>
<dbReference type="Gene3D" id="2.150.10.10">
    <property type="entry name" value="Serralysin-like metalloprotease, C-terminal"/>
    <property type="match status" value="5"/>
</dbReference>
<feature type="region of interest" description="Disordered" evidence="3">
    <location>
        <begin position="292"/>
        <end position="370"/>
    </location>
</feature>
<evidence type="ECO:0000313" key="5">
    <source>
        <dbReference type="EMBL" id="SSA38100.1"/>
    </source>
</evidence>
<feature type="compositionally biased region" description="Basic and acidic residues" evidence="3">
    <location>
        <begin position="301"/>
        <end position="333"/>
    </location>
</feature>
<dbReference type="AlphaFoldDB" id="A0A2Y9A0Y0"/>
<dbReference type="EMBL" id="QGDJ01000001">
    <property type="protein sequence ID" value="PWJ21822.1"/>
    <property type="molecule type" value="Genomic_DNA"/>
</dbReference>
<organism evidence="5 7">
    <name type="scientific">Jannaschia seohaensis</name>
    <dbReference type="NCBI Taxonomy" id="475081"/>
    <lineage>
        <taxon>Bacteria</taxon>
        <taxon>Pseudomonadati</taxon>
        <taxon>Pseudomonadota</taxon>
        <taxon>Alphaproteobacteria</taxon>
        <taxon>Rhodobacterales</taxon>
        <taxon>Roseobacteraceae</taxon>
        <taxon>Jannaschia</taxon>
    </lineage>
</organism>